<reference evidence="2 3" key="1">
    <citation type="submission" date="2023-12" db="EMBL/GenBank/DDBJ databases">
        <title>A high-quality genome assembly for Dillenia turbinata (Dilleniales).</title>
        <authorList>
            <person name="Chanderbali A."/>
        </authorList>
    </citation>
    <scope>NUCLEOTIDE SEQUENCE [LARGE SCALE GENOMIC DNA]</scope>
    <source>
        <strain evidence="2">LSX21</strain>
        <tissue evidence="2">Leaf</tissue>
    </source>
</reference>
<keyword evidence="1" id="KW-0812">Transmembrane</keyword>
<proteinExistence type="predicted"/>
<dbReference type="Proteomes" id="UP001370490">
    <property type="component" value="Unassembled WGS sequence"/>
</dbReference>
<keyword evidence="1" id="KW-1133">Transmembrane helix</keyword>
<sequence length="108" mass="11884">MGSGTGALRGLFVAIMFLGFTWFVLVGILANQAVQSAMIVTIPSSRNFKMEKLIERERHIAGHRDSDFNYASKESWRTTWSSLSSIEPGVLLGENDVSIVCALIYVGD</sequence>
<keyword evidence="3" id="KW-1185">Reference proteome</keyword>
<protein>
    <submittedName>
        <fullName evidence="2">Uncharacterized protein</fullName>
    </submittedName>
</protein>
<evidence type="ECO:0000256" key="1">
    <source>
        <dbReference type="SAM" id="Phobius"/>
    </source>
</evidence>
<evidence type="ECO:0000313" key="2">
    <source>
        <dbReference type="EMBL" id="KAK6928265.1"/>
    </source>
</evidence>
<keyword evidence="1" id="KW-0472">Membrane</keyword>
<gene>
    <name evidence="2" type="ORF">RJ641_006856</name>
</gene>
<accession>A0AAN8V684</accession>
<feature type="transmembrane region" description="Helical" evidence="1">
    <location>
        <begin position="6"/>
        <end position="30"/>
    </location>
</feature>
<name>A0AAN8V684_9MAGN</name>
<dbReference type="EMBL" id="JBAMMX010000014">
    <property type="protein sequence ID" value="KAK6928265.1"/>
    <property type="molecule type" value="Genomic_DNA"/>
</dbReference>
<organism evidence="2 3">
    <name type="scientific">Dillenia turbinata</name>
    <dbReference type="NCBI Taxonomy" id="194707"/>
    <lineage>
        <taxon>Eukaryota</taxon>
        <taxon>Viridiplantae</taxon>
        <taxon>Streptophyta</taxon>
        <taxon>Embryophyta</taxon>
        <taxon>Tracheophyta</taxon>
        <taxon>Spermatophyta</taxon>
        <taxon>Magnoliopsida</taxon>
        <taxon>eudicotyledons</taxon>
        <taxon>Gunneridae</taxon>
        <taxon>Pentapetalae</taxon>
        <taxon>Dilleniales</taxon>
        <taxon>Dilleniaceae</taxon>
        <taxon>Dillenia</taxon>
    </lineage>
</organism>
<evidence type="ECO:0000313" key="3">
    <source>
        <dbReference type="Proteomes" id="UP001370490"/>
    </source>
</evidence>
<comment type="caution">
    <text evidence="2">The sequence shown here is derived from an EMBL/GenBank/DDBJ whole genome shotgun (WGS) entry which is preliminary data.</text>
</comment>
<dbReference type="AlphaFoldDB" id="A0AAN8V684"/>